<dbReference type="AlphaFoldDB" id="A0A9Q0S969"/>
<evidence type="ECO:0000313" key="3">
    <source>
        <dbReference type="Proteomes" id="UP001151699"/>
    </source>
</evidence>
<dbReference type="EMBL" id="WJQU01000001">
    <property type="protein sequence ID" value="KAJ6647845.1"/>
    <property type="molecule type" value="Genomic_DNA"/>
</dbReference>
<feature type="compositionally biased region" description="Basic and acidic residues" evidence="1">
    <location>
        <begin position="37"/>
        <end position="48"/>
    </location>
</feature>
<organism evidence="2 3">
    <name type="scientific">Pseudolycoriella hygida</name>
    <dbReference type="NCBI Taxonomy" id="35572"/>
    <lineage>
        <taxon>Eukaryota</taxon>
        <taxon>Metazoa</taxon>
        <taxon>Ecdysozoa</taxon>
        <taxon>Arthropoda</taxon>
        <taxon>Hexapoda</taxon>
        <taxon>Insecta</taxon>
        <taxon>Pterygota</taxon>
        <taxon>Neoptera</taxon>
        <taxon>Endopterygota</taxon>
        <taxon>Diptera</taxon>
        <taxon>Nematocera</taxon>
        <taxon>Sciaroidea</taxon>
        <taxon>Sciaridae</taxon>
        <taxon>Pseudolycoriella</taxon>
    </lineage>
</organism>
<keyword evidence="3" id="KW-1185">Reference proteome</keyword>
<comment type="caution">
    <text evidence="2">The sequence shown here is derived from an EMBL/GenBank/DDBJ whole genome shotgun (WGS) entry which is preliminary data.</text>
</comment>
<evidence type="ECO:0000256" key="1">
    <source>
        <dbReference type="SAM" id="MobiDB-lite"/>
    </source>
</evidence>
<evidence type="ECO:0000313" key="2">
    <source>
        <dbReference type="EMBL" id="KAJ6647845.1"/>
    </source>
</evidence>
<dbReference type="Proteomes" id="UP001151699">
    <property type="component" value="Chromosome A"/>
</dbReference>
<feature type="compositionally biased region" description="Low complexity" evidence="1">
    <location>
        <begin position="19"/>
        <end position="36"/>
    </location>
</feature>
<gene>
    <name evidence="2" type="ORF">Bhyg_03068</name>
</gene>
<protein>
    <submittedName>
        <fullName evidence="2">Uncharacterized protein</fullName>
    </submittedName>
</protein>
<sequence length="48" mass="5423">MVRKILPNERCKVTSRTTQNSKHSAQANSAAATTSAERNKKLEMGWKY</sequence>
<name>A0A9Q0S969_9DIPT</name>
<proteinExistence type="predicted"/>
<feature type="compositionally biased region" description="Basic and acidic residues" evidence="1">
    <location>
        <begin position="1"/>
        <end position="12"/>
    </location>
</feature>
<reference evidence="2" key="1">
    <citation type="submission" date="2022-07" db="EMBL/GenBank/DDBJ databases">
        <authorList>
            <person name="Trinca V."/>
            <person name="Uliana J.V.C."/>
            <person name="Torres T.T."/>
            <person name="Ward R.J."/>
            <person name="Monesi N."/>
        </authorList>
    </citation>
    <scope>NUCLEOTIDE SEQUENCE</scope>
    <source>
        <strain evidence="2">HSMRA1968</strain>
        <tissue evidence="2">Whole embryos</tissue>
    </source>
</reference>
<feature type="region of interest" description="Disordered" evidence="1">
    <location>
        <begin position="1"/>
        <end position="48"/>
    </location>
</feature>
<accession>A0A9Q0S969</accession>